<organism evidence="2 3">
    <name type="scientific">Corallococcus macrosporus DSM 14697</name>
    <dbReference type="NCBI Taxonomy" id="1189310"/>
    <lineage>
        <taxon>Bacteria</taxon>
        <taxon>Pseudomonadati</taxon>
        <taxon>Myxococcota</taxon>
        <taxon>Myxococcia</taxon>
        <taxon>Myxococcales</taxon>
        <taxon>Cystobacterineae</taxon>
        <taxon>Myxococcaceae</taxon>
        <taxon>Corallococcus</taxon>
    </lineage>
</organism>
<evidence type="ECO:0000313" key="2">
    <source>
        <dbReference type="EMBL" id="ATB51178.1"/>
    </source>
</evidence>
<sequence>MNYFLIETLGDINDSSLCLIDSEPEGMGLESYYLSVGKKAAPFFPENAKLQMSDAYPGIVTGSLIGNIKRFLLVDAKTREIFARLCPGVEIEYLPFTLYNHKGRIHSRDYGFVNPVGAVDCLDFTESQIEYLGRDIVRIEERVLDPRKLRHAPDLFRIERDAQRYVISERMVDALEASDPTNILVTELAQSGQR</sequence>
<dbReference type="OrthoDB" id="5516602at2"/>
<accession>A0A250K5B0</accession>
<proteinExistence type="predicted"/>
<dbReference type="Proteomes" id="UP000217343">
    <property type="component" value="Chromosome"/>
</dbReference>
<keyword evidence="3" id="KW-1185">Reference proteome</keyword>
<evidence type="ECO:0000259" key="1">
    <source>
        <dbReference type="Pfam" id="PF07791"/>
    </source>
</evidence>
<dbReference type="AlphaFoldDB" id="A0A250K5B0"/>
<dbReference type="KEGG" id="mmas:MYMAC_006836"/>
<dbReference type="EMBL" id="CP022203">
    <property type="protein sequence ID" value="ATB51178.1"/>
    <property type="molecule type" value="Genomic_DNA"/>
</dbReference>
<feature type="domain" description="Immunity MXAN-0049 protein" evidence="1">
    <location>
        <begin position="39"/>
        <end position="183"/>
    </location>
</feature>
<dbReference type="InterPro" id="IPR012433">
    <property type="entry name" value="Imm11"/>
</dbReference>
<gene>
    <name evidence="2" type="ORF">MYMAC_006836</name>
</gene>
<dbReference type="RefSeq" id="WP_095961153.1">
    <property type="nucleotide sequence ID" value="NZ_CP022203.1"/>
</dbReference>
<reference evidence="2 3" key="1">
    <citation type="submission" date="2017-06" db="EMBL/GenBank/DDBJ databases">
        <title>Sequencing and comparative analysis of myxobacterial genomes.</title>
        <authorList>
            <person name="Rupp O."/>
            <person name="Goesmann A."/>
            <person name="Sogaard-Andersen L."/>
        </authorList>
    </citation>
    <scope>NUCLEOTIDE SEQUENCE [LARGE SCALE GENOMIC DNA]</scope>
    <source>
        <strain evidence="2 3">DSM 14697</strain>
    </source>
</reference>
<evidence type="ECO:0000313" key="3">
    <source>
        <dbReference type="Proteomes" id="UP000217343"/>
    </source>
</evidence>
<name>A0A250K5B0_9BACT</name>
<protein>
    <recommendedName>
        <fullName evidence="1">Immunity MXAN-0049 protein domain-containing protein</fullName>
    </recommendedName>
</protein>
<dbReference type="Pfam" id="PF07791">
    <property type="entry name" value="Imm11"/>
    <property type="match status" value="1"/>
</dbReference>